<evidence type="ECO:0000256" key="4">
    <source>
        <dbReference type="SAM" id="MobiDB-lite"/>
    </source>
</evidence>
<dbReference type="PANTHER" id="PTHR45690">
    <property type="entry name" value="NACHT, LRR AND PYD DOMAINS-CONTAINING PROTEIN 12"/>
    <property type="match status" value="1"/>
</dbReference>
<reference evidence="6 7" key="1">
    <citation type="submission" date="2021-04" db="EMBL/GenBank/DDBJ databases">
        <authorList>
            <person name="De Guttry C."/>
            <person name="Zahm M."/>
            <person name="Klopp C."/>
            <person name="Cabau C."/>
            <person name="Louis A."/>
            <person name="Berthelot C."/>
            <person name="Parey E."/>
            <person name="Roest Crollius H."/>
            <person name="Montfort J."/>
            <person name="Robinson-Rechavi M."/>
            <person name="Bucao C."/>
            <person name="Bouchez O."/>
            <person name="Gislard M."/>
            <person name="Lluch J."/>
            <person name="Milhes M."/>
            <person name="Lampietro C."/>
            <person name="Lopez Roques C."/>
            <person name="Donnadieu C."/>
            <person name="Braasch I."/>
            <person name="Desvignes T."/>
            <person name="Postlethwait J."/>
            <person name="Bobe J."/>
            <person name="Wedekind C."/>
            <person name="Guiguen Y."/>
        </authorList>
    </citation>
    <scope>NUCLEOTIDE SEQUENCE [LARGE SCALE GENOMIC DNA]</scope>
    <source>
        <strain evidence="6">Cs_M1</strain>
        <tissue evidence="6">Blood</tissue>
    </source>
</reference>
<comment type="subcellular location">
    <subcellularLocation>
        <location evidence="1">Cytoplasm</location>
    </subcellularLocation>
</comment>
<feature type="non-terminal residue" evidence="6">
    <location>
        <position position="274"/>
    </location>
</feature>
<evidence type="ECO:0000256" key="2">
    <source>
        <dbReference type="ARBA" id="ARBA00022490"/>
    </source>
</evidence>
<dbReference type="GO" id="GO:0005737">
    <property type="term" value="C:cytoplasm"/>
    <property type="evidence" value="ECO:0007669"/>
    <property type="project" value="UniProtKB-SubCell"/>
</dbReference>
<dbReference type="Gene3D" id="1.10.533.10">
    <property type="entry name" value="Death Domain, Fas"/>
    <property type="match status" value="1"/>
</dbReference>
<feature type="compositionally biased region" description="Basic and acidic residues" evidence="4">
    <location>
        <begin position="188"/>
        <end position="197"/>
    </location>
</feature>
<keyword evidence="2" id="KW-0963">Cytoplasm</keyword>
<dbReference type="EMBL" id="JAGTTL010000040">
    <property type="protein sequence ID" value="KAK6291432.1"/>
    <property type="molecule type" value="Genomic_DNA"/>
</dbReference>
<evidence type="ECO:0000259" key="5">
    <source>
        <dbReference type="Pfam" id="PF14484"/>
    </source>
</evidence>
<dbReference type="InterPro" id="IPR011029">
    <property type="entry name" value="DEATH-like_dom_sf"/>
</dbReference>
<dbReference type="Pfam" id="PF14484">
    <property type="entry name" value="FISNA"/>
    <property type="match status" value="1"/>
</dbReference>
<proteinExistence type="predicted"/>
<evidence type="ECO:0000313" key="7">
    <source>
        <dbReference type="Proteomes" id="UP001356427"/>
    </source>
</evidence>
<evidence type="ECO:0000313" key="6">
    <source>
        <dbReference type="EMBL" id="KAK6291432.1"/>
    </source>
</evidence>
<evidence type="ECO:0000256" key="3">
    <source>
        <dbReference type="ARBA" id="ARBA00022737"/>
    </source>
</evidence>
<name>A0AAN8KHC7_9TELE</name>
<dbReference type="AlphaFoldDB" id="A0AAN8KHC7"/>
<feature type="domain" description="FISNA" evidence="5">
    <location>
        <begin position="245"/>
        <end position="274"/>
    </location>
</feature>
<feature type="compositionally biased region" description="Basic and acidic residues" evidence="4">
    <location>
        <begin position="31"/>
        <end position="46"/>
    </location>
</feature>
<dbReference type="SUPFAM" id="SSF47986">
    <property type="entry name" value="DEATH domain"/>
    <property type="match status" value="1"/>
</dbReference>
<keyword evidence="3" id="KW-0677">Repeat</keyword>
<evidence type="ECO:0000256" key="1">
    <source>
        <dbReference type="ARBA" id="ARBA00004496"/>
    </source>
</evidence>
<accession>A0AAN8KHC7</accession>
<feature type="region of interest" description="Disordered" evidence="4">
    <location>
        <begin position="1"/>
        <end position="147"/>
    </location>
</feature>
<gene>
    <name evidence="6" type="ORF">J4Q44_G00381980</name>
</gene>
<dbReference type="PANTHER" id="PTHR45690:SF19">
    <property type="entry name" value="NACHT, LRR AND PYD DOMAINS-CONTAINING PROTEIN 3"/>
    <property type="match status" value="1"/>
</dbReference>
<dbReference type="InterPro" id="IPR029495">
    <property type="entry name" value="NACHT-assoc"/>
</dbReference>
<feature type="compositionally biased region" description="Basic and acidic residues" evidence="4">
    <location>
        <begin position="1"/>
        <end position="19"/>
    </location>
</feature>
<feature type="compositionally biased region" description="Basic and acidic residues" evidence="4">
    <location>
        <begin position="109"/>
        <end position="124"/>
    </location>
</feature>
<dbReference type="InterPro" id="IPR050637">
    <property type="entry name" value="NLRP_innate_immun_reg"/>
</dbReference>
<sequence>MSLSGEHDTKAKSPIKQERPASPVPSCVSMKSDRSMHPPMKFREGEFSTEQSPIKQERPASPVPSCVSMKSDWSMDQPMKFREGDFSTEQSPIKQERPASPVPSCVSMKSDRSMGKPINFREGDFFTEQRNQQERSESEILSGQSSQSHQTDLASIFSLLEENIMTFVKNELKMFKRILSPELPEGFESQKQDKEVVDAEDEKQESSAREGALKITLHVLRKMNQKELADTLEKNELAVICQRELKSNLKKKFQCVFEGIAKQGNPTLLNKIYT</sequence>
<dbReference type="Proteomes" id="UP001356427">
    <property type="component" value="Unassembled WGS sequence"/>
</dbReference>
<organism evidence="6 7">
    <name type="scientific">Coregonus suidteri</name>
    <dbReference type="NCBI Taxonomy" id="861788"/>
    <lineage>
        <taxon>Eukaryota</taxon>
        <taxon>Metazoa</taxon>
        <taxon>Chordata</taxon>
        <taxon>Craniata</taxon>
        <taxon>Vertebrata</taxon>
        <taxon>Euteleostomi</taxon>
        <taxon>Actinopterygii</taxon>
        <taxon>Neopterygii</taxon>
        <taxon>Teleostei</taxon>
        <taxon>Protacanthopterygii</taxon>
        <taxon>Salmoniformes</taxon>
        <taxon>Salmonidae</taxon>
        <taxon>Coregoninae</taxon>
        <taxon>Coregonus</taxon>
    </lineage>
</organism>
<protein>
    <recommendedName>
        <fullName evidence="5">FISNA domain-containing protein</fullName>
    </recommendedName>
</protein>
<keyword evidence="7" id="KW-1185">Reference proteome</keyword>
<feature type="region of interest" description="Disordered" evidence="4">
    <location>
        <begin position="186"/>
        <end position="209"/>
    </location>
</feature>
<comment type="caution">
    <text evidence="6">The sequence shown here is derived from an EMBL/GenBank/DDBJ whole genome shotgun (WGS) entry which is preliminary data.</text>
</comment>